<keyword evidence="17" id="KW-1185">Reference proteome</keyword>
<evidence type="ECO:0000256" key="6">
    <source>
        <dbReference type="ARBA" id="ARBA00022692"/>
    </source>
</evidence>
<evidence type="ECO:0000256" key="14">
    <source>
        <dbReference type="SAM" id="Phobius"/>
    </source>
</evidence>
<dbReference type="GO" id="GO:0004346">
    <property type="term" value="F:glucose-6-phosphatase activity"/>
    <property type="evidence" value="ECO:0000318"/>
    <property type="project" value="GO_Central"/>
</dbReference>
<dbReference type="Pfam" id="PF01569">
    <property type="entry name" value="PAP2"/>
    <property type="match status" value="1"/>
</dbReference>
<dbReference type="EnsemblMetazoa" id="XM_030997727">
    <property type="protein sequence ID" value="XP_030853587"/>
    <property type="gene ID" value="LOC578064"/>
</dbReference>
<evidence type="ECO:0000256" key="10">
    <source>
        <dbReference type="ARBA" id="ARBA00023136"/>
    </source>
</evidence>
<evidence type="ECO:0000259" key="15">
    <source>
        <dbReference type="SMART" id="SM00014"/>
    </source>
</evidence>
<comment type="similarity">
    <text evidence="3 11">Belongs to the glucose-6-phosphatase family.</text>
</comment>
<evidence type="ECO:0000256" key="4">
    <source>
        <dbReference type="ARBA" id="ARBA00012634"/>
    </source>
</evidence>
<feature type="transmembrane region" description="Helical" evidence="14">
    <location>
        <begin position="253"/>
        <end position="276"/>
    </location>
</feature>
<evidence type="ECO:0000256" key="2">
    <source>
        <dbReference type="ARBA" id="ARBA00004742"/>
    </source>
</evidence>
<dbReference type="SMART" id="SM00014">
    <property type="entry name" value="acidPPc"/>
    <property type="match status" value="1"/>
</dbReference>
<dbReference type="InterPro" id="IPR000326">
    <property type="entry name" value="PAP2/HPO"/>
</dbReference>
<proteinExistence type="inferred from homology"/>
<evidence type="ECO:0000256" key="13">
    <source>
        <dbReference type="PIRSR" id="PIRSR000905-2"/>
    </source>
</evidence>
<feature type="binding site" evidence="13">
    <location>
        <position position="167"/>
    </location>
    <ligand>
        <name>substrate</name>
    </ligand>
</feature>
<comment type="subcellular location">
    <subcellularLocation>
        <location evidence="1">Endoplasmic reticulum membrane</location>
        <topology evidence="1">Multi-pass membrane protein</topology>
    </subcellularLocation>
</comment>
<evidence type="ECO:0000256" key="7">
    <source>
        <dbReference type="ARBA" id="ARBA00022801"/>
    </source>
</evidence>
<feature type="transmembrane region" description="Helical" evidence="14">
    <location>
        <begin position="117"/>
        <end position="136"/>
    </location>
</feature>
<dbReference type="FunCoup" id="A0A7M7PQ23">
    <property type="interactions" value="273"/>
</dbReference>
<evidence type="ECO:0000256" key="12">
    <source>
        <dbReference type="PIRSR" id="PIRSR000905-1"/>
    </source>
</evidence>
<organism evidence="16 17">
    <name type="scientific">Strongylocentrotus purpuratus</name>
    <name type="common">Purple sea urchin</name>
    <dbReference type="NCBI Taxonomy" id="7668"/>
    <lineage>
        <taxon>Eukaryota</taxon>
        <taxon>Metazoa</taxon>
        <taxon>Echinodermata</taxon>
        <taxon>Eleutherozoa</taxon>
        <taxon>Echinozoa</taxon>
        <taxon>Echinoidea</taxon>
        <taxon>Euechinoidea</taxon>
        <taxon>Echinacea</taxon>
        <taxon>Camarodonta</taxon>
        <taxon>Echinidea</taxon>
        <taxon>Strongylocentrotidae</taxon>
        <taxon>Strongylocentrotus</taxon>
    </lineage>
</organism>
<dbReference type="Proteomes" id="UP000007110">
    <property type="component" value="Unassembled WGS sequence"/>
</dbReference>
<evidence type="ECO:0000256" key="9">
    <source>
        <dbReference type="ARBA" id="ARBA00022989"/>
    </source>
</evidence>
<keyword evidence="8 11" id="KW-0256">Endoplasmic reticulum</keyword>
<feature type="transmembrane region" description="Helical" evidence="14">
    <location>
        <begin position="174"/>
        <end position="190"/>
    </location>
</feature>
<sequence length="347" mass="39079">MDQLQRAEITLLQSLQQTFPDLETPMLAISRFGAPRNAFLLCFPIAFCFFGARSGLQVLWVAVISEWLNSVLKWLMIGQRPYWWVMESNVYTGEERPFLKQFKITCETGPGCPSGHAMVAASVWFVFVASLNEYIMSEVRSVQRAKKATRITWTIYSLFIVLVCVSRVYTATHFPHQVILGALTGIIVAAETRKLSVENYGFGSYFLGGLFVLVSIFLEYYLISLVGLDPGWSMKLALKRCVYREWVHMDTTLFYAISRDVGAFFFAGMMCSCLTVKYDRVRGQFAKKLTATLLTVAAAHVIESMYVPRGYVILFYILGALKYGLVSISTVGLNQAVSSYGSQNQNL</sequence>
<dbReference type="GO" id="GO:0051156">
    <property type="term" value="P:glucose 6-phosphate metabolic process"/>
    <property type="evidence" value="ECO:0000318"/>
    <property type="project" value="GO_Central"/>
</dbReference>
<dbReference type="PIRSF" id="PIRSF000905">
    <property type="entry name" value="Glucose-6-phosphatase"/>
    <property type="match status" value="1"/>
</dbReference>
<dbReference type="SUPFAM" id="SSF48317">
    <property type="entry name" value="Acid phosphatase/Vanadium-dependent haloperoxidase"/>
    <property type="match status" value="1"/>
</dbReference>
<reference evidence="17" key="1">
    <citation type="submission" date="2015-02" db="EMBL/GenBank/DDBJ databases">
        <title>Genome sequencing for Strongylocentrotus purpuratus.</title>
        <authorList>
            <person name="Murali S."/>
            <person name="Liu Y."/>
            <person name="Vee V."/>
            <person name="English A."/>
            <person name="Wang M."/>
            <person name="Skinner E."/>
            <person name="Han Y."/>
            <person name="Muzny D.M."/>
            <person name="Worley K.C."/>
            <person name="Gibbs R.A."/>
        </authorList>
    </citation>
    <scope>NUCLEOTIDE SEQUENCE</scope>
</reference>
<feature type="active site" description="Proton donor" evidence="12">
    <location>
        <position position="116"/>
    </location>
</feature>
<evidence type="ECO:0000256" key="3">
    <source>
        <dbReference type="ARBA" id="ARBA00009266"/>
    </source>
</evidence>
<evidence type="ECO:0000313" key="16">
    <source>
        <dbReference type="EnsemblMetazoa" id="XP_030853587"/>
    </source>
</evidence>
<dbReference type="AlphaFoldDB" id="A0A7M7PQ23"/>
<dbReference type="GO" id="GO:0005789">
    <property type="term" value="C:endoplasmic reticulum membrane"/>
    <property type="evidence" value="ECO:0007669"/>
    <property type="project" value="UniProtKB-SubCell"/>
</dbReference>
<name>A0A7M7PQ23_STRPU</name>
<dbReference type="PANTHER" id="PTHR12591:SF0">
    <property type="entry name" value="FI19814P1"/>
    <property type="match status" value="1"/>
</dbReference>
<evidence type="ECO:0000256" key="11">
    <source>
        <dbReference type="PIRNR" id="PIRNR000905"/>
    </source>
</evidence>
<feature type="transmembrane region" description="Helical" evidence="14">
    <location>
        <begin position="148"/>
        <end position="168"/>
    </location>
</feature>
<keyword evidence="9 14" id="KW-1133">Transmembrane helix</keyword>
<keyword evidence="10 11" id="KW-0472">Membrane</keyword>
<dbReference type="GO" id="GO:0016020">
    <property type="term" value="C:membrane"/>
    <property type="evidence" value="ECO:0000318"/>
    <property type="project" value="GO_Central"/>
</dbReference>
<accession>A0A7M7PQ23</accession>
<feature type="transmembrane region" description="Helical" evidence="14">
    <location>
        <begin position="202"/>
        <end position="223"/>
    </location>
</feature>
<feature type="domain" description="Phosphatidic acid phosphatase type 2/haloperoxidase" evidence="15">
    <location>
        <begin position="54"/>
        <end position="193"/>
    </location>
</feature>
<dbReference type="OrthoDB" id="6416209at2759"/>
<feature type="binding site" evidence="13">
    <location>
        <position position="80"/>
    </location>
    <ligand>
        <name>substrate</name>
    </ligand>
</feature>
<keyword evidence="6 14" id="KW-0812">Transmembrane</keyword>
<dbReference type="GeneID" id="578064"/>
<dbReference type="Gene3D" id="1.20.144.10">
    <property type="entry name" value="Phosphatidic acid phosphatase type 2/haloperoxidase"/>
    <property type="match status" value="1"/>
</dbReference>
<feature type="active site" description="Nucleophile" evidence="12">
    <location>
        <position position="173"/>
    </location>
</feature>
<dbReference type="InParanoid" id="A0A7M7PQ23"/>
<keyword evidence="5 11" id="KW-0312">Gluconeogenesis</keyword>
<feature type="transmembrane region" description="Helical" evidence="14">
    <location>
        <begin position="313"/>
        <end position="333"/>
    </location>
</feature>
<dbReference type="EC" id="3.1.3.9" evidence="4 11"/>
<feature type="transmembrane region" description="Helical" evidence="14">
    <location>
        <begin position="38"/>
        <end position="63"/>
    </location>
</feature>
<comment type="pathway">
    <text evidence="2 11">Carbohydrate biosynthesis; gluconeogenesis.</text>
</comment>
<evidence type="ECO:0000256" key="8">
    <source>
        <dbReference type="ARBA" id="ARBA00022824"/>
    </source>
</evidence>
<dbReference type="KEGG" id="spu:578064"/>
<dbReference type="UniPathway" id="UPA00138"/>
<reference evidence="16" key="2">
    <citation type="submission" date="2021-01" db="UniProtKB">
        <authorList>
            <consortium name="EnsemblMetazoa"/>
        </authorList>
    </citation>
    <scope>IDENTIFICATION</scope>
</reference>
<protein>
    <recommendedName>
        <fullName evidence="4 11">Glucose-6-phosphatase</fullName>
        <ecNumber evidence="4 11">3.1.3.9</ecNumber>
    </recommendedName>
</protein>
<dbReference type="GO" id="GO:0006094">
    <property type="term" value="P:gluconeogenesis"/>
    <property type="evidence" value="ECO:0000318"/>
    <property type="project" value="GO_Central"/>
</dbReference>
<evidence type="ECO:0000256" key="1">
    <source>
        <dbReference type="ARBA" id="ARBA00004477"/>
    </source>
</evidence>
<keyword evidence="7 11" id="KW-0378">Hydrolase</keyword>
<dbReference type="RefSeq" id="XP_030853587.1">
    <property type="nucleotide sequence ID" value="XM_030997727.1"/>
</dbReference>
<evidence type="ECO:0000256" key="5">
    <source>
        <dbReference type="ARBA" id="ARBA00022432"/>
    </source>
</evidence>
<evidence type="ECO:0000313" key="17">
    <source>
        <dbReference type="Proteomes" id="UP000007110"/>
    </source>
</evidence>
<dbReference type="InterPro" id="IPR036938">
    <property type="entry name" value="PAP2/HPO_sf"/>
</dbReference>
<dbReference type="OMA" id="EEHLFYV"/>
<dbReference type="PANTHER" id="PTHR12591">
    <property type="entry name" value="GLUCOSE-6-PHOSPHATASE"/>
    <property type="match status" value="1"/>
</dbReference>
<dbReference type="InterPro" id="IPR016275">
    <property type="entry name" value="Glucose-6-phosphatase"/>
</dbReference>